<dbReference type="GO" id="GO:0006412">
    <property type="term" value="P:translation"/>
    <property type="evidence" value="ECO:0007669"/>
    <property type="project" value="UniProtKB-UniRule"/>
</dbReference>
<dbReference type="Pfam" id="PF01425">
    <property type="entry name" value="Amidase"/>
    <property type="match status" value="1"/>
</dbReference>
<dbReference type="EMBL" id="MGAC01000022">
    <property type="protein sequence ID" value="OGK38141.1"/>
    <property type="molecule type" value="Genomic_DNA"/>
</dbReference>
<feature type="active site" description="Charge relay system" evidence="7">
    <location>
        <position position="67"/>
    </location>
</feature>
<sequence>MQILGKSIADLQALIGSRKIKVKEVQQYFLKRVRKYNPTLNAFLTVQDQDEMSPINGVLAGIPFAVKDNFCTKGIRTTASSCVLDQFIPPYESTVTMRLLSAGATILGKTNMDAWAHGSSTETSDYGPTKNPWDLTRSPGGSSGGSAAAVSAYLTPAAIGSETAGSIRQPAAWTGVVGLKPSYGRVSRYGVIAMGSSFDCPGPLTLTVKDAAILLGVIAGKDPFDGTSSNIPTADYKTMLKTKKFLTIGIAKEYMEGMEESLKLKIEESLRIFQKLGHRIKTVSLLSPKYAISVYTIIQRAEVSSNLARYDGIRYGNDRTFFAAEAKRRTMLGAYTLSFGYYDAYYKKAQKVRTLIVEDFKRAFKDVDVIVAASTPISALKLGEFAKYPFFGELMDVLNEPAAIAGIPAISVPCGQDKNGLPVGLQIMGNYFDEATILNLAFQFEKETEFFGVIKKGIARYQD</sequence>
<keyword evidence="4 7" id="KW-0067">ATP-binding</keyword>
<evidence type="ECO:0000256" key="3">
    <source>
        <dbReference type="ARBA" id="ARBA00022741"/>
    </source>
</evidence>
<comment type="similarity">
    <text evidence="1 7">Belongs to the amidase family. GatA subfamily.</text>
</comment>
<dbReference type="InterPro" id="IPR036928">
    <property type="entry name" value="AS_sf"/>
</dbReference>
<dbReference type="AlphaFoldDB" id="A0A1F7I466"/>
<dbReference type="HAMAP" id="MF_00120">
    <property type="entry name" value="GatA"/>
    <property type="match status" value="1"/>
</dbReference>
<accession>A0A1F7I466</accession>
<evidence type="ECO:0000313" key="9">
    <source>
        <dbReference type="EMBL" id="OGK38141.1"/>
    </source>
</evidence>
<evidence type="ECO:0000313" key="10">
    <source>
        <dbReference type="Proteomes" id="UP000176803"/>
    </source>
</evidence>
<dbReference type="InterPro" id="IPR020556">
    <property type="entry name" value="Amidase_CS"/>
</dbReference>
<comment type="catalytic activity">
    <reaction evidence="6 7">
        <text>L-glutamyl-tRNA(Gln) + L-glutamine + ATP + H2O = L-glutaminyl-tRNA(Gln) + L-glutamate + ADP + phosphate + H(+)</text>
        <dbReference type="Rhea" id="RHEA:17521"/>
        <dbReference type="Rhea" id="RHEA-COMP:9681"/>
        <dbReference type="Rhea" id="RHEA-COMP:9684"/>
        <dbReference type="ChEBI" id="CHEBI:15377"/>
        <dbReference type="ChEBI" id="CHEBI:15378"/>
        <dbReference type="ChEBI" id="CHEBI:29985"/>
        <dbReference type="ChEBI" id="CHEBI:30616"/>
        <dbReference type="ChEBI" id="CHEBI:43474"/>
        <dbReference type="ChEBI" id="CHEBI:58359"/>
        <dbReference type="ChEBI" id="CHEBI:78520"/>
        <dbReference type="ChEBI" id="CHEBI:78521"/>
        <dbReference type="ChEBI" id="CHEBI:456216"/>
        <dbReference type="EC" id="6.3.5.7"/>
    </reaction>
</comment>
<dbReference type="GO" id="GO:0030956">
    <property type="term" value="C:glutamyl-tRNA(Gln) amidotransferase complex"/>
    <property type="evidence" value="ECO:0007669"/>
    <property type="project" value="InterPro"/>
</dbReference>
<keyword evidence="3 7" id="KW-0547">Nucleotide-binding</keyword>
<comment type="subunit">
    <text evidence="7">Heterotrimer of A, B and C subunits.</text>
</comment>
<evidence type="ECO:0000256" key="5">
    <source>
        <dbReference type="ARBA" id="ARBA00022917"/>
    </source>
</evidence>
<organism evidence="9 10">
    <name type="scientific">Candidatus Roizmanbacteria bacterium RIFCSPHIGHO2_12_FULL_41_11</name>
    <dbReference type="NCBI Taxonomy" id="1802052"/>
    <lineage>
        <taxon>Bacteria</taxon>
        <taxon>Candidatus Roizmaniibacteriota</taxon>
    </lineage>
</organism>
<dbReference type="InterPro" id="IPR023631">
    <property type="entry name" value="Amidase_dom"/>
</dbReference>
<dbReference type="InterPro" id="IPR004412">
    <property type="entry name" value="GatA"/>
</dbReference>
<dbReference type="EC" id="6.3.5.7" evidence="7"/>
<dbReference type="InterPro" id="IPR000120">
    <property type="entry name" value="Amidase"/>
</dbReference>
<name>A0A1F7I466_9BACT</name>
<dbReference type="PANTHER" id="PTHR11895">
    <property type="entry name" value="TRANSAMIDASE"/>
    <property type="match status" value="1"/>
</dbReference>
<keyword evidence="2 7" id="KW-0436">Ligase</keyword>
<comment type="function">
    <text evidence="7">Allows the formation of correctly charged Gln-tRNA(Gln) through the transamidation of misacylated Glu-tRNA(Gln) in organisms which lack glutaminyl-tRNA synthetase. The reaction takes place in the presence of glutamine and ATP through an activated gamma-phospho-Glu-tRNA(Gln).</text>
</comment>
<reference evidence="9 10" key="1">
    <citation type="journal article" date="2016" name="Nat. Commun.">
        <title>Thousands of microbial genomes shed light on interconnected biogeochemical processes in an aquifer system.</title>
        <authorList>
            <person name="Anantharaman K."/>
            <person name="Brown C.T."/>
            <person name="Hug L.A."/>
            <person name="Sharon I."/>
            <person name="Castelle C.J."/>
            <person name="Probst A.J."/>
            <person name="Thomas B.C."/>
            <person name="Singh A."/>
            <person name="Wilkins M.J."/>
            <person name="Karaoz U."/>
            <person name="Brodie E.L."/>
            <person name="Williams K.H."/>
            <person name="Hubbard S.S."/>
            <person name="Banfield J.F."/>
        </authorList>
    </citation>
    <scope>NUCLEOTIDE SEQUENCE [LARGE SCALE GENOMIC DNA]</scope>
</reference>
<gene>
    <name evidence="7" type="primary">gatA</name>
    <name evidence="9" type="ORF">A3F03_05085</name>
</gene>
<dbReference type="SUPFAM" id="SSF75304">
    <property type="entry name" value="Amidase signature (AS) enzymes"/>
    <property type="match status" value="1"/>
</dbReference>
<dbReference type="GO" id="GO:0005524">
    <property type="term" value="F:ATP binding"/>
    <property type="evidence" value="ECO:0007669"/>
    <property type="project" value="UniProtKB-KW"/>
</dbReference>
<evidence type="ECO:0000256" key="7">
    <source>
        <dbReference type="HAMAP-Rule" id="MF_00120"/>
    </source>
</evidence>
<evidence type="ECO:0000256" key="2">
    <source>
        <dbReference type="ARBA" id="ARBA00022598"/>
    </source>
</evidence>
<evidence type="ECO:0000256" key="1">
    <source>
        <dbReference type="ARBA" id="ARBA00008069"/>
    </source>
</evidence>
<evidence type="ECO:0000256" key="6">
    <source>
        <dbReference type="ARBA" id="ARBA00047407"/>
    </source>
</evidence>
<dbReference type="PROSITE" id="PS00571">
    <property type="entry name" value="AMIDASES"/>
    <property type="match status" value="1"/>
</dbReference>
<feature type="domain" description="Amidase" evidence="8">
    <location>
        <begin position="25"/>
        <end position="438"/>
    </location>
</feature>
<dbReference type="PANTHER" id="PTHR11895:SF151">
    <property type="entry name" value="GLUTAMYL-TRNA(GLN) AMIDOTRANSFERASE SUBUNIT A"/>
    <property type="match status" value="1"/>
</dbReference>
<comment type="caution">
    <text evidence="9">The sequence shown here is derived from an EMBL/GenBank/DDBJ whole genome shotgun (WGS) entry which is preliminary data.</text>
</comment>
<dbReference type="GO" id="GO:0050567">
    <property type="term" value="F:glutaminyl-tRNA synthase (glutamine-hydrolyzing) activity"/>
    <property type="evidence" value="ECO:0007669"/>
    <property type="project" value="UniProtKB-UniRule"/>
</dbReference>
<dbReference type="Proteomes" id="UP000176803">
    <property type="component" value="Unassembled WGS sequence"/>
</dbReference>
<proteinExistence type="inferred from homology"/>
<feature type="active site" description="Charge relay system" evidence="7">
    <location>
        <position position="142"/>
    </location>
</feature>
<evidence type="ECO:0000256" key="4">
    <source>
        <dbReference type="ARBA" id="ARBA00022840"/>
    </source>
</evidence>
<feature type="active site" description="Acyl-ester intermediate" evidence="7">
    <location>
        <position position="166"/>
    </location>
</feature>
<evidence type="ECO:0000259" key="8">
    <source>
        <dbReference type="Pfam" id="PF01425"/>
    </source>
</evidence>
<keyword evidence="5 7" id="KW-0648">Protein biosynthesis</keyword>
<dbReference type="Gene3D" id="3.90.1300.10">
    <property type="entry name" value="Amidase signature (AS) domain"/>
    <property type="match status" value="1"/>
</dbReference>
<protein>
    <recommendedName>
        <fullName evidence="7">Glutamyl-tRNA(Gln) amidotransferase subunit A</fullName>
        <shortName evidence="7">Glu-ADT subunit A</shortName>
        <ecNumber evidence="7">6.3.5.7</ecNumber>
    </recommendedName>
</protein>